<organism evidence="1 2">
    <name type="scientific">Meloidogyne incognita</name>
    <name type="common">Southern root-knot nematode worm</name>
    <name type="synonym">Oxyuris incognita</name>
    <dbReference type="NCBI Taxonomy" id="6306"/>
    <lineage>
        <taxon>Eukaryota</taxon>
        <taxon>Metazoa</taxon>
        <taxon>Ecdysozoa</taxon>
        <taxon>Nematoda</taxon>
        <taxon>Chromadorea</taxon>
        <taxon>Rhabditida</taxon>
        <taxon>Tylenchina</taxon>
        <taxon>Tylenchomorpha</taxon>
        <taxon>Tylenchoidea</taxon>
        <taxon>Meloidogynidae</taxon>
        <taxon>Meloidogyninae</taxon>
        <taxon>Meloidogyne</taxon>
        <taxon>Meloidogyne incognita group</taxon>
    </lineage>
</organism>
<dbReference type="Proteomes" id="UP000887563">
    <property type="component" value="Unplaced"/>
</dbReference>
<proteinExistence type="predicted"/>
<protein>
    <submittedName>
        <fullName evidence="2">Candidate secreted effector</fullName>
    </submittedName>
</protein>
<name>A0A914M0S0_MELIC</name>
<sequence length="58" mass="6346">MENIKITIAQIINRQTHSFVFSSSHKSSLIQTVEIKSAAITEVSFLGSSSTSFRDSGK</sequence>
<keyword evidence="1" id="KW-1185">Reference proteome</keyword>
<reference evidence="2" key="1">
    <citation type="submission" date="2022-11" db="UniProtKB">
        <authorList>
            <consortium name="WormBaseParasite"/>
        </authorList>
    </citation>
    <scope>IDENTIFICATION</scope>
</reference>
<dbReference type="AlphaFoldDB" id="A0A914M0S0"/>
<accession>A0A914M0S0</accession>
<evidence type="ECO:0000313" key="2">
    <source>
        <dbReference type="WBParaSite" id="Minc3s00872g18324"/>
    </source>
</evidence>
<dbReference type="WBParaSite" id="Minc3s00872g18324">
    <property type="protein sequence ID" value="Minc3s00872g18324"/>
    <property type="gene ID" value="Minc3s00872g18324"/>
</dbReference>
<evidence type="ECO:0000313" key="1">
    <source>
        <dbReference type="Proteomes" id="UP000887563"/>
    </source>
</evidence>